<accession>A0A4P9YYQ4</accession>
<dbReference type="GO" id="GO:0010508">
    <property type="term" value="P:positive regulation of autophagy"/>
    <property type="evidence" value="ECO:0007669"/>
    <property type="project" value="TreeGrafter"/>
</dbReference>
<evidence type="ECO:0000256" key="4">
    <source>
        <dbReference type="ARBA" id="ARBA00021881"/>
    </source>
</evidence>
<organism evidence="7 8">
    <name type="scientific">Syncephalis pseudoplumigaleata</name>
    <dbReference type="NCBI Taxonomy" id="1712513"/>
    <lineage>
        <taxon>Eukaryota</taxon>
        <taxon>Fungi</taxon>
        <taxon>Fungi incertae sedis</taxon>
        <taxon>Zoopagomycota</taxon>
        <taxon>Zoopagomycotina</taxon>
        <taxon>Zoopagomycetes</taxon>
        <taxon>Zoopagales</taxon>
        <taxon>Piptocephalidaceae</taxon>
        <taxon>Syncephalis</taxon>
    </lineage>
</organism>
<evidence type="ECO:0000256" key="1">
    <source>
        <dbReference type="ARBA" id="ARBA00004148"/>
    </source>
</evidence>
<sequence>MPAGHRQRHASPQASLSNSPSRGLSRSAELSQPSQQRQSSQSHYRSSPGRPYSQLVKQTLLNPSRALHGSIRQNDHLRRWEHIYPVVRPLLLDMDWTSLCTPACLPIGTDVSPTAAELAEQYQEHVYTVSPNDELVERIFSIKQDMGQFTETLLKELIAQRLSQGFQLIDANLMEPSQHRSSGAFLTASLNDAMKSSLMGTGTLGATDGWHVPPLLQTQSTASSTTTVTATAPPSSASNATTGKASSYWRLPFEFGRKANESSRPSAIAAHASHQHPYGGNNNGISSNNSNVQTSAASITSAITSASSTAAAAAAGSTSNSLNSFASTPHYLSMGHQIHRLVYDPVNRNVEVKRYVRKLDYAPDPMAYRFAVWPKAREGFESKSVRFNYPQVSLYNWNYLDHLVAGYQEEMTESLKFWRTRFILIPTETVATNNHTLANITPSDDQLNEEEMRLNGFARFLEQFERVRWSSRGQPASSDKRSRRQPINSLGISLTTFSTISYLEHEARLRATSTPMEAQQQQQQQQQQAYSRRTSLLNSDYLSKDAKLTAIAAAIKDPVSGVRMQDRWWHLHLFEDVFLGNELIDWI</sequence>
<dbReference type="CDD" id="cd04371">
    <property type="entry name" value="DEP"/>
    <property type="match status" value="1"/>
</dbReference>
<dbReference type="SUPFAM" id="SSF46785">
    <property type="entry name" value="Winged helix' DNA-binding domain"/>
    <property type="match status" value="1"/>
</dbReference>
<feature type="domain" description="DEP" evidence="6">
    <location>
        <begin position="558"/>
        <end position="587"/>
    </location>
</feature>
<dbReference type="AlphaFoldDB" id="A0A4P9YYQ4"/>
<comment type="similarity">
    <text evidence="2">Belongs to the IML1 family.</text>
</comment>
<dbReference type="GO" id="GO:0035556">
    <property type="term" value="P:intracellular signal transduction"/>
    <property type="evidence" value="ECO:0007669"/>
    <property type="project" value="InterPro"/>
</dbReference>
<feature type="region of interest" description="Disordered" evidence="5">
    <location>
        <begin position="220"/>
        <end position="243"/>
    </location>
</feature>
<evidence type="ECO:0000313" key="8">
    <source>
        <dbReference type="Proteomes" id="UP000278143"/>
    </source>
</evidence>
<comment type="subcellular location">
    <subcellularLocation>
        <location evidence="1">Vacuole membrane</location>
        <topology evidence="1">Peripheral membrane protein</topology>
    </subcellularLocation>
</comment>
<dbReference type="GO" id="GO:0005096">
    <property type="term" value="F:GTPase activator activity"/>
    <property type="evidence" value="ECO:0007669"/>
    <property type="project" value="InterPro"/>
</dbReference>
<dbReference type="PROSITE" id="PS50186">
    <property type="entry name" value="DEP"/>
    <property type="match status" value="1"/>
</dbReference>
<dbReference type="InterPro" id="IPR036390">
    <property type="entry name" value="WH_DNA-bd_sf"/>
</dbReference>
<reference evidence="8" key="1">
    <citation type="journal article" date="2018" name="Nat. Microbiol.">
        <title>Leveraging single-cell genomics to expand the fungal tree of life.</title>
        <authorList>
            <person name="Ahrendt S.R."/>
            <person name="Quandt C.A."/>
            <person name="Ciobanu D."/>
            <person name="Clum A."/>
            <person name="Salamov A."/>
            <person name="Andreopoulos B."/>
            <person name="Cheng J.F."/>
            <person name="Woyke T."/>
            <person name="Pelin A."/>
            <person name="Henrissat B."/>
            <person name="Reynolds N.K."/>
            <person name="Benny G.L."/>
            <person name="Smith M.E."/>
            <person name="James T.Y."/>
            <person name="Grigoriev I.V."/>
        </authorList>
    </citation>
    <scope>NUCLEOTIDE SEQUENCE [LARGE SCALE GENOMIC DNA]</scope>
    <source>
        <strain evidence="8">Benny S71-1</strain>
    </source>
</reference>
<dbReference type="InterPro" id="IPR000591">
    <property type="entry name" value="DEP_dom"/>
</dbReference>
<feature type="compositionally biased region" description="Polar residues" evidence="5">
    <location>
        <begin position="10"/>
        <end position="30"/>
    </location>
</feature>
<evidence type="ECO:0000256" key="3">
    <source>
        <dbReference type="ARBA" id="ARBA00018529"/>
    </source>
</evidence>
<gene>
    <name evidence="7" type="ORF">SYNPS1DRAFT_29150</name>
</gene>
<keyword evidence="8" id="KW-1185">Reference proteome</keyword>
<dbReference type="GO" id="GO:1904262">
    <property type="term" value="P:negative regulation of TORC1 signaling"/>
    <property type="evidence" value="ECO:0007669"/>
    <property type="project" value="TreeGrafter"/>
</dbReference>
<dbReference type="Proteomes" id="UP000278143">
    <property type="component" value="Unassembled WGS sequence"/>
</dbReference>
<protein>
    <recommendedName>
        <fullName evidence="3">Vacuolar membrane-associated protein IML1</fullName>
    </recommendedName>
    <alternativeName>
        <fullName evidence="4">Vacuolar membrane-associated protein iml1</fullName>
    </alternativeName>
</protein>
<feature type="compositionally biased region" description="Low complexity" evidence="5">
    <location>
        <begin position="31"/>
        <end position="48"/>
    </location>
</feature>
<feature type="compositionally biased region" description="Low complexity" evidence="5">
    <location>
        <begin position="220"/>
        <end position="242"/>
    </location>
</feature>
<evidence type="ECO:0000256" key="5">
    <source>
        <dbReference type="SAM" id="MobiDB-lite"/>
    </source>
</evidence>
<evidence type="ECO:0000259" key="6">
    <source>
        <dbReference type="PROSITE" id="PS50186"/>
    </source>
</evidence>
<dbReference type="GO" id="GO:0005774">
    <property type="term" value="C:vacuolar membrane"/>
    <property type="evidence" value="ECO:0007669"/>
    <property type="project" value="UniProtKB-SubCell"/>
</dbReference>
<feature type="non-terminal residue" evidence="7">
    <location>
        <position position="587"/>
    </location>
</feature>
<evidence type="ECO:0000313" key="7">
    <source>
        <dbReference type="EMBL" id="RKP25108.1"/>
    </source>
</evidence>
<name>A0A4P9YYQ4_9FUNG</name>
<dbReference type="InterPro" id="IPR036388">
    <property type="entry name" value="WH-like_DNA-bd_sf"/>
</dbReference>
<proteinExistence type="inferred from homology"/>
<evidence type="ECO:0000256" key="2">
    <source>
        <dbReference type="ARBA" id="ARBA00005643"/>
    </source>
</evidence>
<dbReference type="PANTHER" id="PTHR13179">
    <property type="entry name" value="DEP DOMAIN CONTAINING PROTEIN 5"/>
    <property type="match status" value="1"/>
</dbReference>
<feature type="region of interest" description="Disordered" evidence="5">
    <location>
        <begin position="1"/>
        <end position="51"/>
    </location>
</feature>
<dbReference type="Gene3D" id="1.10.10.10">
    <property type="entry name" value="Winged helix-like DNA-binding domain superfamily/Winged helix DNA-binding domain"/>
    <property type="match status" value="1"/>
</dbReference>
<dbReference type="GO" id="GO:1990130">
    <property type="term" value="C:GATOR1 complex"/>
    <property type="evidence" value="ECO:0007669"/>
    <property type="project" value="TreeGrafter"/>
</dbReference>
<dbReference type="InterPro" id="IPR027244">
    <property type="entry name" value="IML1"/>
</dbReference>
<dbReference type="OrthoDB" id="39497at2759"/>
<dbReference type="EMBL" id="KZ989881">
    <property type="protein sequence ID" value="RKP25108.1"/>
    <property type="molecule type" value="Genomic_DNA"/>
</dbReference>
<dbReference type="PANTHER" id="PTHR13179:SF8">
    <property type="entry name" value="GATOR COMPLEX PROTEIN DEPDC5"/>
    <property type="match status" value="1"/>
</dbReference>